<proteinExistence type="predicted"/>
<name>A0A4Q4KID3_9FLAO</name>
<evidence type="ECO:0000313" key="2">
    <source>
        <dbReference type="EMBL" id="RYM32530.1"/>
    </source>
</evidence>
<dbReference type="OrthoDB" id="1065544at2"/>
<sequence>MKKIFLLSLMSAFLFVSCKKDKDETVDPMTGGTTAAAQYKLIDKDTTDNDLIVELYANTETIEMGYTPLYVKIKDLGGNAVENAMVSFMPMMDMGTMQHSSPLEQPVFNSTSKYYEGMVVFTMASSAGSWELDVMANGESATFDINVMMNPTNTKYVGSYNGTDGEKYIVTLVRPFKWSVGMNDVSFMVHKKESMMSFPTVSDFTIAMDPQMTSMGHGSPNNVSPVSKGNGYYKGKVNYTMTGDWRLNLDLIKAGDTIVNAYIDVLF</sequence>
<dbReference type="AlphaFoldDB" id="A0A4Q4KID3"/>
<dbReference type="RefSeq" id="WP_130094631.1">
    <property type="nucleotide sequence ID" value="NZ_SETE01000006.1"/>
</dbReference>
<gene>
    <name evidence="2" type="ORF">ERX46_14760</name>
</gene>
<evidence type="ECO:0000313" key="3">
    <source>
        <dbReference type="Proteomes" id="UP000293952"/>
    </source>
</evidence>
<organism evidence="2 3">
    <name type="scientific">Brumimicrobium glaciale</name>
    <dbReference type="NCBI Taxonomy" id="200475"/>
    <lineage>
        <taxon>Bacteria</taxon>
        <taxon>Pseudomonadati</taxon>
        <taxon>Bacteroidota</taxon>
        <taxon>Flavobacteriia</taxon>
        <taxon>Flavobacteriales</taxon>
        <taxon>Crocinitomicaceae</taxon>
        <taxon>Brumimicrobium</taxon>
    </lineage>
</organism>
<dbReference type="PROSITE" id="PS51257">
    <property type="entry name" value="PROKAR_LIPOPROTEIN"/>
    <property type="match status" value="1"/>
</dbReference>
<reference evidence="2 3" key="1">
    <citation type="submission" date="2019-02" db="EMBL/GenBank/DDBJ databases">
        <title>Genome sequence of the sea-ice species Brumimicrobium glaciale.</title>
        <authorList>
            <person name="Bowman J.P."/>
        </authorList>
    </citation>
    <scope>NUCLEOTIDE SEQUENCE [LARGE SCALE GENOMIC DNA]</scope>
    <source>
        <strain evidence="2 3">IC156</strain>
    </source>
</reference>
<accession>A0A4Q4KID3</accession>
<feature type="domain" description="YtkA-like" evidence="1">
    <location>
        <begin position="166"/>
        <end position="249"/>
    </location>
</feature>
<dbReference type="InterPro" id="IPR032693">
    <property type="entry name" value="YtkA-like_dom"/>
</dbReference>
<dbReference type="EMBL" id="SETE01000006">
    <property type="protein sequence ID" value="RYM32530.1"/>
    <property type="molecule type" value="Genomic_DNA"/>
</dbReference>
<keyword evidence="3" id="KW-1185">Reference proteome</keyword>
<dbReference type="Proteomes" id="UP000293952">
    <property type="component" value="Unassembled WGS sequence"/>
</dbReference>
<dbReference type="Pfam" id="PF13115">
    <property type="entry name" value="YtkA"/>
    <property type="match status" value="1"/>
</dbReference>
<protein>
    <recommendedName>
        <fullName evidence="1">YtkA-like domain-containing protein</fullName>
    </recommendedName>
</protein>
<comment type="caution">
    <text evidence="2">The sequence shown here is derived from an EMBL/GenBank/DDBJ whole genome shotgun (WGS) entry which is preliminary data.</text>
</comment>
<evidence type="ECO:0000259" key="1">
    <source>
        <dbReference type="Pfam" id="PF13115"/>
    </source>
</evidence>